<dbReference type="PANTHER" id="PTHR32183:SF6">
    <property type="entry name" value="CYSTEINE SULFINATE DESULFINASE_CYSTEINE DESULFURASE AND RELATED ENZYMES"/>
    <property type="match status" value="1"/>
</dbReference>
<dbReference type="GO" id="GO:0032259">
    <property type="term" value="P:methylation"/>
    <property type="evidence" value="ECO:0007669"/>
    <property type="project" value="UniProtKB-KW"/>
</dbReference>
<proteinExistence type="predicted"/>
<dbReference type="SUPFAM" id="SSF53335">
    <property type="entry name" value="S-adenosyl-L-methionine-dependent methyltransferases"/>
    <property type="match status" value="1"/>
</dbReference>
<dbReference type="PROSITE" id="PS51585">
    <property type="entry name" value="SAM_MT_TPMT"/>
    <property type="match status" value="1"/>
</dbReference>
<evidence type="ECO:0008006" key="6">
    <source>
        <dbReference type="Google" id="ProtNLM"/>
    </source>
</evidence>
<reference evidence="5" key="1">
    <citation type="submission" date="2021-01" db="EMBL/GenBank/DDBJ databases">
        <authorList>
            <person name="Corre E."/>
            <person name="Pelletier E."/>
            <person name="Niang G."/>
            <person name="Scheremetjew M."/>
            <person name="Finn R."/>
            <person name="Kale V."/>
            <person name="Holt S."/>
            <person name="Cochrane G."/>
            <person name="Meng A."/>
            <person name="Brown T."/>
            <person name="Cohen L."/>
        </authorList>
    </citation>
    <scope>NUCLEOTIDE SEQUENCE</scope>
    <source>
        <strain evidence="5">GSBS06</strain>
    </source>
</reference>
<dbReference type="Pfam" id="PF05724">
    <property type="entry name" value="TPMT"/>
    <property type="match status" value="1"/>
</dbReference>
<keyword evidence="2" id="KW-0489">Methyltransferase</keyword>
<evidence type="ECO:0000256" key="3">
    <source>
        <dbReference type="ARBA" id="ARBA00022679"/>
    </source>
</evidence>
<accession>A0A7S3PP64</accession>
<evidence type="ECO:0000256" key="2">
    <source>
        <dbReference type="ARBA" id="ARBA00022603"/>
    </source>
</evidence>
<protein>
    <recommendedName>
        <fullName evidence="6">S-adenosyl-L-methionine-dependent methyltransferase</fullName>
    </recommendedName>
</protein>
<keyword evidence="4" id="KW-0949">S-adenosyl-L-methionine</keyword>
<dbReference type="GO" id="GO:0008757">
    <property type="term" value="F:S-adenosylmethionine-dependent methyltransferase activity"/>
    <property type="evidence" value="ECO:0007669"/>
    <property type="project" value="InterPro"/>
</dbReference>
<keyword evidence="1" id="KW-0597">Phosphoprotein</keyword>
<evidence type="ECO:0000256" key="4">
    <source>
        <dbReference type="ARBA" id="ARBA00022691"/>
    </source>
</evidence>
<dbReference type="InterPro" id="IPR029063">
    <property type="entry name" value="SAM-dependent_MTases_sf"/>
</dbReference>
<dbReference type="AlphaFoldDB" id="A0A7S3PP64"/>
<organism evidence="5">
    <name type="scientific">Aplanochytrium stocchinoi</name>
    <dbReference type="NCBI Taxonomy" id="215587"/>
    <lineage>
        <taxon>Eukaryota</taxon>
        <taxon>Sar</taxon>
        <taxon>Stramenopiles</taxon>
        <taxon>Bigyra</taxon>
        <taxon>Labyrinthulomycetes</taxon>
        <taxon>Thraustochytrida</taxon>
        <taxon>Thraustochytriidae</taxon>
        <taxon>Aplanochytrium</taxon>
    </lineage>
</organism>
<dbReference type="PANTHER" id="PTHR32183">
    <property type="match status" value="1"/>
</dbReference>
<gene>
    <name evidence="5" type="ORF">ASTO00021_LOCUS15892</name>
</gene>
<evidence type="ECO:0000256" key="1">
    <source>
        <dbReference type="ARBA" id="ARBA00022553"/>
    </source>
</evidence>
<dbReference type="CDD" id="cd02440">
    <property type="entry name" value="AdoMet_MTases"/>
    <property type="match status" value="1"/>
</dbReference>
<evidence type="ECO:0000313" key="5">
    <source>
        <dbReference type="EMBL" id="CAE0445889.1"/>
    </source>
</evidence>
<name>A0A7S3PP64_9STRA</name>
<dbReference type="InterPro" id="IPR008854">
    <property type="entry name" value="TPMT"/>
</dbReference>
<dbReference type="EMBL" id="HBIN01020758">
    <property type="protein sequence ID" value="CAE0445889.1"/>
    <property type="molecule type" value="Transcribed_RNA"/>
</dbReference>
<sequence>MSSSNDRNGSFWEKMWTKLAPGEAFDAEQPLPYLERLLELDFIPKDGVGIVPGCGRGYSIQAFAKTTPKRHMVGLEISETAAKAARKYLDSQSVPKDSWEIINENFFEYKSMDCRFNLAYDYTFLCALDPEMRQSWAKRYSELLLPKGVLITVIFPICDKVGGPPFAISESLVSELLTPVGFTKTFSKSLGPGEAHPGRDGSGSSPHTTVCVWTKE</sequence>
<keyword evidence="3" id="KW-0808">Transferase</keyword>
<dbReference type="Gene3D" id="3.40.50.150">
    <property type="entry name" value="Vaccinia Virus protein VP39"/>
    <property type="match status" value="1"/>
</dbReference>